<dbReference type="InterPro" id="IPR036318">
    <property type="entry name" value="FAD-bd_PCMH-like_sf"/>
</dbReference>
<dbReference type="InterPro" id="IPR006094">
    <property type="entry name" value="Oxid_FAD_bind_N"/>
</dbReference>
<evidence type="ECO:0000256" key="17">
    <source>
        <dbReference type="SAM" id="MobiDB-lite"/>
    </source>
</evidence>
<evidence type="ECO:0000256" key="15">
    <source>
        <dbReference type="ARBA" id="ARBA00048914"/>
    </source>
</evidence>
<dbReference type="GO" id="GO:0008762">
    <property type="term" value="F:UDP-N-acetylmuramate dehydrogenase activity"/>
    <property type="evidence" value="ECO:0007669"/>
    <property type="project" value="UniProtKB-UniRule"/>
</dbReference>
<dbReference type="GO" id="GO:0071555">
    <property type="term" value="P:cell wall organization"/>
    <property type="evidence" value="ECO:0007669"/>
    <property type="project" value="UniProtKB-KW"/>
</dbReference>
<dbReference type="InterPro" id="IPR016169">
    <property type="entry name" value="FAD-bd_PCMH_sub2"/>
</dbReference>
<dbReference type="PANTHER" id="PTHR21071:SF4">
    <property type="entry name" value="UDP-N-ACETYLENOLPYRUVOYLGLUCOSAMINE REDUCTASE"/>
    <property type="match status" value="1"/>
</dbReference>
<evidence type="ECO:0000256" key="8">
    <source>
        <dbReference type="ARBA" id="ARBA00022827"/>
    </source>
</evidence>
<dbReference type="NCBIfam" id="NF010480">
    <property type="entry name" value="PRK13905.1"/>
    <property type="match status" value="1"/>
</dbReference>
<dbReference type="AlphaFoldDB" id="A0A9D1S568"/>
<dbReference type="InterPro" id="IPR036635">
    <property type="entry name" value="MurB_C_sf"/>
</dbReference>
<dbReference type="EC" id="1.3.1.98" evidence="16"/>
<keyword evidence="13 16" id="KW-0131">Cell cycle</keyword>
<evidence type="ECO:0000313" key="19">
    <source>
        <dbReference type="EMBL" id="HIU47301.1"/>
    </source>
</evidence>
<evidence type="ECO:0000256" key="1">
    <source>
        <dbReference type="ARBA" id="ARBA00001974"/>
    </source>
</evidence>
<feature type="active site" description="Proton donor" evidence="16">
    <location>
        <position position="208"/>
    </location>
</feature>
<dbReference type="Proteomes" id="UP000824123">
    <property type="component" value="Unassembled WGS sequence"/>
</dbReference>
<dbReference type="GO" id="GO:0005829">
    <property type="term" value="C:cytosol"/>
    <property type="evidence" value="ECO:0007669"/>
    <property type="project" value="TreeGrafter"/>
</dbReference>
<dbReference type="HAMAP" id="MF_00037">
    <property type="entry name" value="MurB"/>
    <property type="match status" value="1"/>
</dbReference>
<feature type="active site" evidence="16">
    <location>
        <position position="278"/>
    </location>
</feature>
<feature type="active site" evidence="16">
    <location>
        <position position="158"/>
    </location>
</feature>
<dbReference type="SUPFAM" id="SSF56176">
    <property type="entry name" value="FAD-binding/transporter-associated domain-like"/>
    <property type="match status" value="1"/>
</dbReference>
<keyword evidence="14 16" id="KW-0961">Cell wall biogenesis/degradation</keyword>
<evidence type="ECO:0000256" key="10">
    <source>
        <dbReference type="ARBA" id="ARBA00022960"/>
    </source>
</evidence>
<dbReference type="GO" id="GO:0009252">
    <property type="term" value="P:peptidoglycan biosynthetic process"/>
    <property type="evidence" value="ECO:0007669"/>
    <property type="project" value="UniProtKB-UniRule"/>
</dbReference>
<comment type="subcellular location">
    <subcellularLocation>
        <location evidence="3 16">Cytoplasm</location>
    </subcellularLocation>
</comment>
<dbReference type="SUPFAM" id="SSF56194">
    <property type="entry name" value="Uridine diphospho-N-Acetylenolpyruvylglucosamine reductase, MurB, C-terminal domain"/>
    <property type="match status" value="1"/>
</dbReference>
<comment type="pathway">
    <text evidence="4 16">Cell wall biogenesis; peptidoglycan biosynthesis.</text>
</comment>
<comment type="catalytic activity">
    <reaction evidence="15 16">
        <text>UDP-N-acetyl-alpha-D-muramate + NADP(+) = UDP-N-acetyl-3-O-(1-carboxyvinyl)-alpha-D-glucosamine + NADPH + H(+)</text>
        <dbReference type="Rhea" id="RHEA:12248"/>
        <dbReference type="ChEBI" id="CHEBI:15378"/>
        <dbReference type="ChEBI" id="CHEBI:57783"/>
        <dbReference type="ChEBI" id="CHEBI:58349"/>
        <dbReference type="ChEBI" id="CHEBI:68483"/>
        <dbReference type="ChEBI" id="CHEBI:70757"/>
        <dbReference type="EC" id="1.3.1.98"/>
    </reaction>
</comment>
<dbReference type="EMBL" id="DVNK01000051">
    <property type="protein sequence ID" value="HIU47301.1"/>
    <property type="molecule type" value="Genomic_DNA"/>
</dbReference>
<evidence type="ECO:0000256" key="16">
    <source>
        <dbReference type="HAMAP-Rule" id="MF_00037"/>
    </source>
</evidence>
<feature type="region of interest" description="Disordered" evidence="17">
    <location>
        <begin position="187"/>
        <end position="209"/>
    </location>
</feature>
<keyword evidence="10 16" id="KW-0133">Cell shape</keyword>
<reference evidence="19" key="2">
    <citation type="journal article" date="2021" name="PeerJ">
        <title>Extensive microbial diversity within the chicken gut microbiome revealed by metagenomics and culture.</title>
        <authorList>
            <person name="Gilroy R."/>
            <person name="Ravi A."/>
            <person name="Getino M."/>
            <person name="Pursley I."/>
            <person name="Horton D.L."/>
            <person name="Alikhan N.F."/>
            <person name="Baker D."/>
            <person name="Gharbi K."/>
            <person name="Hall N."/>
            <person name="Watson M."/>
            <person name="Adriaenssens E.M."/>
            <person name="Foster-Nyarko E."/>
            <person name="Jarju S."/>
            <person name="Secka A."/>
            <person name="Antonio M."/>
            <person name="Oren A."/>
            <person name="Chaudhuri R.R."/>
            <person name="La Ragione R."/>
            <person name="Hildebrand F."/>
            <person name="Pallen M.J."/>
        </authorList>
    </citation>
    <scope>NUCLEOTIDE SEQUENCE</scope>
    <source>
        <strain evidence="19">ChiSxjej2B14-8506</strain>
    </source>
</reference>
<protein>
    <recommendedName>
        <fullName evidence="16">UDP-N-acetylenolpyruvoylglucosamine reductase</fullName>
        <ecNumber evidence="16">1.3.1.98</ecNumber>
    </recommendedName>
    <alternativeName>
        <fullName evidence="16">UDP-N-acetylmuramate dehydrogenase</fullName>
    </alternativeName>
</protein>
<evidence type="ECO:0000256" key="9">
    <source>
        <dbReference type="ARBA" id="ARBA00022857"/>
    </source>
</evidence>
<dbReference type="Gene3D" id="3.30.465.10">
    <property type="match status" value="1"/>
</dbReference>
<feature type="domain" description="FAD-binding PCMH-type" evidence="18">
    <location>
        <begin position="14"/>
        <end position="179"/>
    </location>
</feature>
<keyword evidence="8 16" id="KW-0274">FAD</keyword>
<name>A0A9D1S568_9FIRM</name>
<dbReference type="GO" id="GO:0051301">
    <property type="term" value="P:cell division"/>
    <property type="evidence" value="ECO:0007669"/>
    <property type="project" value="UniProtKB-KW"/>
</dbReference>
<dbReference type="NCBIfam" id="TIGR00179">
    <property type="entry name" value="murB"/>
    <property type="match status" value="1"/>
</dbReference>
<comment type="caution">
    <text evidence="19">The sequence shown here is derived from an EMBL/GenBank/DDBJ whole genome shotgun (WGS) entry which is preliminary data.</text>
</comment>
<evidence type="ECO:0000256" key="7">
    <source>
        <dbReference type="ARBA" id="ARBA00022630"/>
    </source>
</evidence>
<dbReference type="Gene3D" id="3.90.78.10">
    <property type="entry name" value="UDP-N-acetylenolpyruvoylglucosamine reductase, C-terminal domain"/>
    <property type="match status" value="1"/>
</dbReference>
<keyword evidence="6 16" id="KW-0132">Cell division</keyword>
<dbReference type="PROSITE" id="PS51387">
    <property type="entry name" value="FAD_PCMH"/>
    <property type="match status" value="1"/>
</dbReference>
<evidence type="ECO:0000256" key="2">
    <source>
        <dbReference type="ARBA" id="ARBA00003921"/>
    </source>
</evidence>
<proteinExistence type="inferred from homology"/>
<dbReference type="PANTHER" id="PTHR21071">
    <property type="entry name" value="UDP-N-ACETYLENOLPYRUVOYLGLUCOSAMINE REDUCTASE"/>
    <property type="match status" value="1"/>
</dbReference>
<evidence type="ECO:0000256" key="6">
    <source>
        <dbReference type="ARBA" id="ARBA00022618"/>
    </source>
</evidence>
<dbReference type="InterPro" id="IPR003170">
    <property type="entry name" value="MurB"/>
</dbReference>
<evidence type="ECO:0000256" key="5">
    <source>
        <dbReference type="ARBA" id="ARBA00022490"/>
    </source>
</evidence>
<reference evidence="19" key="1">
    <citation type="submission" date="2020-10" db="EMBL/GenBank/DDBJ databases">
        <authorList>
            <person name="Gilroy R."/>
        </authorList>
    </citation>
    <scope>NUCLEOTIDE SEQUENCE</scope>
    <source>
        <strain evidence="19">ChiSxjej2B14-8506</strain>
    </source>
</reference>
<keyword evidence="5 16" id="KW-0963">Cytoplasm</keyword>
<comment type="cofactor">
    <cofactor evidence="1 16">
        <name>FAD</name>
        <dbReference type="ChEBI" id="CHEBI:57692"/>
    </cofactor>
</comment>
<gene>
    <name evidence="16 19" type="primary">murB</name>
    <name evidence="19" type="ORF">IAC59_08625</name>
</gene>
<comment type="similarity">
    <text evidence="16">Belongs to the MurB family.</text>
</comment>
<dbReference type="InterPro" id="IPR016166">
    <property type="entry name" value="FAD-bd_PCMH"/>
</dbReference>
<evidence type="ECO:0000259" key="18">
    <source>
        <dbReference type="PROSITE" id="PS51387"/>
    </source>
</evidence>
<dbReference type="Gene3D" id="3.30.43.10">
    <property type="entry name" value="Uridine Diphospho-n-acetylenolpyruvylglucosamine Reductase, domain 2"/>
    <property type="match status" value="1"/>
</dbReference>
<keyword evidence="9 16" id="KW-0521">NADP</keyword>
<evidence type="ECO:0000256" key="13">
    <source>
        <dbReference type="ARBA" id="ARBA00023306"/>
    </source>
</evidence>
<evidence type="ECO:0000256" key="12">
    <source>
        <dbReference type="ARBA" id="ARBA00023002"/>
    </source>
</evidence>
<evidence type="ECO:0000256" key="11">
    <source>
        <dbReference type="ARBA" id="ARBA00022984"/>
    </source>
</evidence>
<evidence type="ECO:0000256" key="3">
    <source>
        <dbReference type="ARBA" id="ARBA00004496"/>
    </source>
</evidence>
<keyword evidence="7 16" id="KW-0285">Flavoprotein</keyword>
<evidence type="ECO:0000256" key="4">
    <source>
        <dbReference type="ARBA" id="ARBA00004752"/>
    </source>
</evidence>
<sequence>MLRDEPMARHTTFRVGGPADVLISARSADEVALVLATAEACDVPAMIIGNGSNLLVRDGGIEGVVVRIGEEMAGIEFDGAHVRAGAGCLMSRLGAECARRGLTGFEPLSGIPGTLGGAAAMNAGAYGAELKDVLRSATVLRGRQIEQLSLEDMAMGYRTSRVLREGLIVTDVCLELTPDDPQAVRARTDDYTARRRAKQPLSMPSAGSTFKRPEGHFAGALIEQCGLKGTRVGGAQVSWMHAGFIVNAGGARAQDVLDLIDLVRTKVRMCTGVELEPEVRVIGRERRG</sequence>
<organism evidence="19 20">
    <name type="scientific">Candidatus Fimadaptatus faecigallinarum</name>
    <dbReference type="NCBI Taxonomy" id="2840814"/>
    <lineage>
        <taxon>Bacteria</taxon>
        <taxon>Bacillati</taxon>
        <taxon>Bacillota</taxon>
        <taxon>Clostridia</taxon>
        <taxon>Eubacteriales</taxon>
        <taxon>Candidatus Fimadaptatus</taxon>
    </lineage>
</organism>
<accession>A0A9D1S568</accession>
<keyword evidence="12 16" id="KW-0560">Oxidoreductase</keyword>
<dbReference type="Pfam" id="PF02873">
    <property type="entry name" value="MurB_C"/>
    <property type="match status" value="1"/>
</dbReference>
<dbReference type="InterPro" id="IPR016167">
    <property type="entry name" value="FAD-bd_PCMH_sub1"/>
</dbReference>
<comment type="function">
    <text evidence="2 16">Cell wall formation.</text>
</comment>
<dbReference type="GO" id="GO:0008360">
    <property type="term" value="P:regulation of cell shape"/>
    <property type="evidence" value="ECO:0007669"/>
    <property type="project" value="UniProtKB-KW"/>
</dbReference>
<dbReference type="GO" id="GO:0071949">
    <property type="term" value="F:FAD binding"/>
    <property type="evidence" value="ECO:0007669"/>
    <property type="project" value="InterPro"/>
</dbReference>
<dbReference type="Pfam" id="PF01565">
    <property type="entry name" value="FAD_binding_4"/>
    <property type="match status" value="1"/>
</dbReference>
<evidence type="ECO:0000313" key="20">
    <source>
        <dbReference type="Proteomes" id="UP000824123"/>
    </source>
</evidence>
<dbReference type="InterPro" id="IPR011601">
    <property type="entry name" value="MurB_C"/>
</dbReference>
<evidence type="ECO:0000256" key="14">
    <source>
        <dbReference type="ARBA" id="ARBA00023316"/>
    </source>
</evidence>
<keyword evidence="11 16" id="KW-0573">Peptidoglycan synthesis</keyword>